<reference evidence="2 3" key="1">
    <citation type="submission" date="2019-07" db="EMBL/GenBank/DDBJ databases">
        <authorList>
            <person name="Yang M."/>
            <person name="Zhao D."/>
            <person name="Xiang H."/>
        </authorList>
    </citation>
    <scope>NUCLEOTIDE SEQUENCE [LARGE SCALE GENOMIC DNA]</scope>
    <source>
        <strain evidence="2 3">IM1326</strain>
    </source>
</reference>
<keyword evidence="3" id="KW-1185">Reference proteome</keyword>
<evidence type="ECO:0000256" key="1">
    <source>
        <dbReference type="SAM" id="SignalP"/>
    </source>
</evidence>
<evidence type="ECO:0000313" key="3">
    <source>
        <dbReference type="Proteomes" id="UP000320359"/>
    </source>
</evidence>
<dbReference type="AlphaFoldDB" id="A0A552X4Q5"/>
<dbReference type="OrthoDB" id="9151236at2"/>
<protein>
    <recommendedName>
        <fullName evidence="4">MxaK protein</fullName>
    </recommendedName>
</protein>
<feature type="signal peptide" evidence="1">
    <location>
        <begin position="1"/>
        <end position="20"/>
    </location>
</feature>
<feature type="chain" id="PRO_5022151799" description="MxaK protein" evidence="1">
    <location>
        <begin position="21"/>
        <end position="181"/>
    </location>
</feature>
<dbReference type="Proteomes" id="UP000320359">
    <property type="component" value="Unassembled WGS sequence"/>
</dbReference>
<evidence type="ECO:0008006" key="4">
    <source>
        <dbReference type="Google" id="ProtNLM"/>
    </source>
</evidence>
<sequence>MKAFTFLSSLLLCAPVLVMAFESLDNQSLVRALEADQASRSQENIAQGNFPKLADEINRRLLVFAALSRGELVTANDFYNAAIILQHTNLEYVGDTLRSMGNENHLLAHFLARRAHELKHPNTNWLLVATYNRYLENSAHDFDRYALELDGEIIKARHERVTDEDRTAVGLIPVSEIIGEL</sequence>
<name>A0A552X4Q5_9GAMM</name>
<accession>A0A552X4Q5</accession>
<gene>
    <name evidence="2" type="ORF">FM042_03400</name>
</gene>
<dbReference type="EMBL" id="VJWL01000001">
    <property type="protein sequence ID" value="TRW49909.1"/>
    <property type="molecule type" value="Genomic_DNA"/>
</dbReference>
<comment type="caution">
    <text evidence="2">The sequence shown here is derived from an EMBL/GenBank/DDBJ whole genome shotgun (WGS) entry which is preliminary data.</text>
</comment>
<evidence type="ECO:0000313" key="2">
    <source>
        <dbReference type="EMBL" id="TRW49909.1"/>
    </source>
</evidence>
<organism evidence="2 3">
    <name type="scientific">Aliidiomarina halalkaliphila</name>
    <dbReference type="NCBI Taxonomy" id="2593535"/>
    <lineage>
        <taxon>Bacteria</taxon>
        <taxon>Pseudomonadati</taxon>
        <taxon>Pseudomonadota</taxon>
        <taxon>Gammaproteobacteria</taxon>
        <taxon>Alteromonadales</taxon>
        <taxon>Idiomarinaceae</taxon>
        <taxon>Aliidiomarina</taxon>
    </lineage>
</organism>
<keyword evidence="1" id="KW-0732">Signal</keyword>
<dbReference type="RefSeq" id="WP_143234328.1">
    <property type="nucleotide sequence ID" value="NZ_VJWL01000001.1"/>
</dbReference>
<proteinExistence type="predicted"/>